<dbReference type="CDD" id="cd02440">
    <property type="entry name" value="AdoMet_MTases"/>
    <property type="match status" value="1"/>
</dbReference>
<keyword evidence="2" id="KW-0808">Transferase</keyword>
<keyword evidence="1" id="KW-0489">Methyltransferase</keyword>
<dbReference type="EMBL" id="CP001928">
    <property type="protein sequence ID" value="ADI39087.1"/>
    <property type="molecule type" value="Genomic_DNA"/>
</dbReference>
<sequence>MCNFYQLIDSGHEKKLEQFGLYRLIRPAAAAIWHPKLPQEEWDKADGVFSREGKSHWKRPIKKTWNVKIGGIAFKLAATDFGHIGVFPEHEEVWHWSADRIKPGDHVLNLFAYSGGATLACVKAGAEVCHVDASKGTVEWARENAALNNLDAAPIRWIVDDVVKFLKRELKRGRRYDGIILDPPTFGRGSQGQVFKIERDLPALLGMLAQFKPRFISLSCHTGSFTPLILKRLLQDPFNGGVFEEGELQLKGPGAYLPNGTYARWVRD</sequence>
<dbReference type="Pfam" id="PF10672">
    <property type="entry name" value="Methyltrans_SAM"/>
    <property type="match status" value="1"/>
</dbReference>
<dbReference type="Gene3D" id="2.60.40.1180">
    <property type="entry name" value="Golgi alpha-mannosidase II"/>
    <property type="match status" value="1"/>
</dbReference>
<evidence type="ECO:0000256" key="2">
    <source>
        <dbReference type="ARBA" id="ARBA00022679"/>
    </source>
</evidence>
<dbReference type="InterPro" id="IPR029063">
    <property type="entry name" value="SAM-dependent_MTases_sf"/>
</dbReference>
<dbReference type="PANTHER" id="PTHR43042">
    <property type="entry name" value="SAM-DEPENDENT METHYLTRANSFERASE"/>
    <property type="match status" value="1"/>
</dbReference>
<dbReference type="RefSeq" id="WP_013182789.1">
    <property type="nucleotide sequence ID" value="NC_014225.1"/>
</dbReference>
<dbReference type="GO" id="GO:0032259">
    <property type="term" value="P:methylation"/>
    <property type="evidence" value="ECO:0007669"/>
    <property type="project" value="UniProtKB-KW"/>
</dbReference>
<dbReference type="InterPro" id="IPR013780">
    <property type="entry name" value="Glyco_hydro_b"/>
</dbReference>
<protein>
    <recommendedName>
        <fullName evidence="4">S-adenosylmethionine-dependent methyltransferase domain-containing protein</fullName>
    </recommendedName>
</protein>
<evidence type="ECO:0000259" key="4">
    <source>
        <dbReference type="Pfam" id="PF10672"/>
    </source>
</evidence>
<dbReference type="Gene3D" id="3.40.50.150">
    <property type="entry name" value="Vaccinia Virus protein VP39"/>
    <property type="match status" value="1"/>
</dbReference>
<dbReference type="KEGG" id="wch:wcw_1746"/>
<reference evidence="5 6" key="1">
    <citation type="journal article" date="2010" name="PLoS ONE">
        <title>The Waddlia genome: a window into chlamydial biology.</title>
        <authorList>
            <person name="Bertelli C."/>
            <person name="Collyn F."/>
            <person name="Croxatto A."/>
            <person name="Ruckert C."/>
            <person name="Polkinghorne A."/>
            <person name="Kebbi-Beghdadi C."/>
            <person name="Goesmann A."/>
            <person name="Vaughan L."/>
            <person name="Greub G."/>
        </authorList>
    </citation>
    <scope>NUCLEOTIDE SEQUENCE [LARGE SCALE GENOMIC DNA]</scope>
    <source>
        <strain evidence="6">ATCC VR-1470 / WSU 86-1044</strain>
    </source>
</reference>
<dbReference type="GO" id="GO:0008168">
    <property type="term" value="F:methyltransferase activity"/>
    <property type="evidence" value="ECO:0007669"/>
    <property type="project" value="UniProtKB-KW"/>
</dbReference>
<dbReference type="SUPFAM" id="SSF53335">
    <property type="entry name" value="S-adenosyl-L-methionine-dependent methyltransferases"/>
    <property type="match status" value="1"/>
</dbReference>
<keyword evidence="3" id="KW-0949">S-adenosyl-L-methionine</keyword>
<dbReference type="Proteomes" id="UP000001505">
    <property type="component" value="Chromosome"/>
</dbReference>
<dbReference type="AlphaFoldDB" id="D6YSP2"/>
<dbReference type="InterPro" id="IPR019614">
    <property type="entry name" value="SAM-dep_methyl-trfase"/>
</dbReference>
<dbReference type="eggNOG" id="COG1092">
    <property type="taxonomic scope" value="Bacteria"/>
</dbReference>
<evidence type="ECO:0000256" key="1">
    <source>
        <dbReference type="ARBA" id="ARBA00022603"/>
    </source>
</evidence>
<dbReference type="HOGENOM" id="CLU_051804_1_0_0"/>
<gene>
    <name evidence="5" type="ordered locus">wcw_1746</name>
</gene>
<proteinExistence type="predicted"/>
<keyword evidence="6" id="KW-1185">Reference proteome</keyword>
<dbReference type="PANTHER" id="PTHR43042:SF2">
    <property type="entry name" value="SAM-DEPENDENT METHYLTRANSFERASE"/>
    <property type="match status" value="1"/>
</dbReference>
<feature type="domain" description="S-adenosylmethionine-dependent methyltransferase" evidence="4">
    <location>
        <begin position="63"/>
        <end position="205"/>
    </location>
</feature>
<accession>D6YSP2</accession>
<name>D6YSP2_WADCW</name>
<dbReference type="STRING" id="716544.wcw_1746"/>
<dbReference type="OrthoDB" id="9805492at2"/>
<organism evidence="5 6">
    <name type="scientific">Waddlia chondrophila (strain ATCC VR-1470 / WSU 86-1044)</name>
    <dbReference type="NCBI Taxonomy" id="716544"/>
    <lineage>
        <taxon>Bacteria</taxon>
        <taxon>Pseudomonadati</taxon>
        <taxon>Chlamydiota</taxon>
        <taxon>Chlamydiia</taxon>
        <taxon>Parachlamydiales</taxon>
        <taxon>Waddliaceae</taxon>
        <taxon>Waddlia</taxon>
    </lineage>
</organism>
<evidence type="ECO:0000313" key="5">
    <source>
        <dbReference type="EMBL" id="ADI39087.1"/>
    </source>
</evidence>
<evidence type="ECO:0000313" key="6">
    <source>
        <dbReference type="Proteomes" id="UP000001505"/>
    </source>
</evidence>
<evidence type="ECO:0000256" key="3">
    <source>
        <dbReference type="ARBA" id="ARBA00022691"/>
    </source>
</evidence>